<keyword evidence="5" id="KW-1185">Reference proteome</keyword>
<keyword evidence="2 4" id="KW-0418">Kinase</keyword>
<evidence type="ECO:0000259" key="3">
    <source>
        <dbReference type="Pfam" id="PF00294"/>
    </source>
</evidence>
<keyword evidence="1" id="KW-0808">Transferase</keyword>
<feature type="domain" description="Carbohydrate kinase PfkB" evidence="3">
    <location>
        <begin position="15"/>
        <end position="319"/>
    </location>
</feature>
<dbReference type="RefSeq" id="WP_110807355.1">
    <property type="nucleotide sequence ID" value="NZ_QJTK01000028.1"/>
</dbReference>
<dbReference type="InterPro" id="IPR011611">
    <property type="entry name" value="PfkB_dom"/>
</dbReference>
<protein>
    <submittedName>
        <fullName evidence="4">Sugar/nucleoside kinase (Ribokinase family)</fullName>
    </submittedName>
</protein>
<dbReference type="PANTHER" id="PTHR10584">
    <property type="entry name" value="SUGAR KINASE"/>
    <property type="match status" value="1"/>
</dbReference>
<dbReference type="InterPro" id="IPR029056">
    <property type="entry name" value="Ribokinase-like"/>
</dbReference>
<dbReference type="PANTHER" id="PTHR10584:SF166">
    <property type="entry name" value="RIBOKINASE"/>
    <property type="match status" value="1"/>
</dbReference>
<evidence type="ECO:0000256" key="2">
    <source>
        <dbReference type="ARBA" id="ARBA00022777"/>
    </source>
</evidence>
<accession>A0A318TQ13</accession>
<dbReference type="SUPFAM" id="SSF53613">
    <property type="entry name" value="Ribokinase-like"/>
    <property type="match status" value="1"/>
</dbReference>
<dbReference type="GO" id="GO:0005829">
    <property type="term" value="C:cytosol"/>
    <property type="evidence" value="ECO:0007669"/>
    <property type="project" value="TreeGrafter"/>
</dbReference>
<sequence>MPRSGFLTAGTFVLDRNIAVDAWPQEDMAATARAVALSGGGSACNFAIDMLRLDPSVPVAVQTLVGADAEGDFLIAEAARFGIDPAGFARTDQARTQITDAYHSAATGRRTHILFPGTAPLLTPDHFDFSTTRARFLHLGLPGIHPAMDAPWGDAPNGWVAVLKRARAAGLETNLELVSTGAEALRAAILPCLPHLTTLVCNDFEIGALAGIKTVQAGVTDWDAVERAAEIVLGQGAMALVAVHFTLGAVLVERGAAPIRCPSVKVPPGANKGANGAGDAFAAGFFYGRHRGWAPRDCLRMGHATSAACLRAPGTYETIDRAEACLQLAEDWGWRD</sequence>
<dbReference type="EMBL" id="QJTK01000028">
    <property type="protein sequence ID" value="PYF06413.1"/>
    <property type="molecule type" value="Genomic_DNA"/>
</dbReference>
<dbReference type="Proteomes" id="UP000247727">
    <property type="component" value="Unassembled WGS sequence"/>
</dbReference>
<evidence type="ECO:0000256" key="1">
    <source>
        <dbReference type="ARBA" id="ARBA00022679"/>
    </source>
</evidence>
<proteinExistence type="predicted"/>
<name>A0A318TQ13_9RHOB</name>
<evidence type="ECO:0000313" key="4">
    <source>
        <dbReference type="EMBL" id="PYF06413.1"/>
    </source>
</evidence>
<evidence type="ECO:0000313" key="5">
    <source>
        <dbReference type="Proteomes" id="UP000247727"/>
    </source>
</evidence>
<dbReference type="Pfam" id="PF00294">
    <property type="entry name" value="PfkB"/>
    <property type="match status" value="1"/>
</dbReference>
<dbReference type="Gene3D" id="3.40.1190.20">
    <property type="match status" value="1"/>
</dbReference>
<organism evidence="4 5">
    <name type="scientific">Rhodobacter viridis</name>
    <dbReference type="NCBI Taxonomy" id="1054202"/>
    <lineage>
        <taxon>Bacteria</taxon>
        <taxon>Pseudomonadati</taxon>
        <taxon>Pseudomonadota</taxon>
        <taxon>Alphaproteobacteria</taxon>
        <taxon>Rhodobacterales</taxon>
        <taxon>Rhodobacter group</taxon>
        <taxon>Rhodobacter</taxon>
    </lineage>
</organism>
<reference evidence="4 5" key="1">
    <citation type="submission" date="2018-06" db="EMBL/GenBank/DDBJ databases">
        <title>Genomic Encyclopedia of Type Strains, Phase III (KMG-III): the genomes of soil and plant-associated and newly described type strains.</title>
        <authorList>
            <person name="Whitman W."/>
        </authorList>
    </citation>
    <scope>NUCLEOTIDE SEQUENCE [LARGE SCALE GENOMIC DNA]</scope>
    <source>
        <strain evidence="4 5">JA737</strain>
    </source>
</reference>
<comment type="caution">
    <text evidence="4">The sequence shown here is derived from an EMBL/GenBank/DDBJ whole genome shotgun (WGS) entry which is preliminary data.</text>
</comment>
<dbReference type="OrthoDB" id="9813569at2"/>
<dbReference type="GO" id="GO:0016301">
    <property type="term" value="F:kinase activity"/>
    <property type="evidence" value="ECO:0007669"/>
    <property type="project" value="UniProtKB-KW"/>
</dbReference>
<dbReference type="AlphaFoldDB" id="A0A318TQ13"/>
<gene>
    <name evidence="4" type="ORF">C8J30_1288</name>
</gene>